<gene>
    <name evidence="1" type="ORF">B6S12_08175</name>
</gene>
<dbReference type="OrthoDB" id="5361472at2"/>
<proteinExistence type="predicted"/>
<name>A0A2W6NJP7_9HELI</name>
<comment type="caution">
    <text evidence="1">The sequence shown here is derived from an EMBL/GenBank/DDBJ whole genome shotgun (WGS) entry which is preliminary data.</text>
</comment>
<organism evidence="1 2">
    <name type="scientific">Helicobacter valdiviensis</name>
    <dbReference type="NCBI Taxonomy" id="1458358"/>
    <lineage>
        <taxon>Bacteria</taxon>
        <taxon>Pseudomonadati</taxon>
        <taxon>Campylobacterota</taxon>
        <taxon>Epsilonproteobacteria</taxon>
        <taxon>Campylobacterales</taxon>
        <taxon>Helicobacteraceae</taxon>
        <taxon>Helicobacter</taxon>
    </lineage>
</organism>
<keyword evidence="2" id="KW-1185">Reference proteome</keyword>
<evidence type="ECO:0000313" key="1">
    <source>
        <dbReference type="EMBL" id="PZT47596.1"/>
    </source>
</evidence>
<evidence type="ECO:0008006" key="3">
    <source>
        <dbReference type="Google" id="ProtNLM"/>
    </source>
</evidence>
<evidence type="ECO:0000313" key="2">
    <source>
        <dbReference type="Proteomes" id="UP000249746"/>
    </source>
</evidence>
<accession>A0A2W6NJP7</accession>
<reference evidence="1 2" key="1">
    <citation type="submission" date="2017-03" db="EMBL/GenBank/DDBJ databases">
        <title>Genomic and clinical evidence uncovers the enterohepatic species Helicobacter valdiviensis as a potential human intestinal pathogen.</title>
        <authorList>
            <person name="Fresia P."/>
            <person name="Jara R."/>
            <person name="Sierra R."/>
            <person name="Ferres I."/>
            <person name="Greif G."/>
            <person name="Iraola G."/>
            <person name="Collado L."/>
        </authorList>
    </citation>
    <scope>NUCLEOTIDE SEQUENCE [LARGE SCALE GENOMIC DNA]</scope>
    <source>
        <strain evidence="1 2">WBE14</strain>
    </source>
</reference>
<dbReference type="RefSeq" id="WP_111230317.1">
    <property type="nucleotide sequence ID" value="NZ_NBIU01000027.1"/>
</dbReference>
<dbReference type="Proteomes" id="UP000249746">
    <property type="component" value="Unassembled WGS sequence"/>
</dbReference>
<dbReference type="EMBL" id="NBIU01000027">
    <property type="protein sequence ID" value="PZT47596.1"/>
    <property type="molecule type" value="Genomic_DNA"/>
</dbReference>
<protein>
    <recommendedName>
        <fullName evidence="3">DUF177 domain-containing protein</fullName>
    </recommendedName>
</protein>
<sequence length="130" mass="15260">MLTNSKIPFARALQTLRNEQKIPFCIDFKENSKDVIKLEGFLSSCEYDTRLLKFQARLSGQIELVCDMSGQEYLKDLDENLEFYLSDGIFCCETENFEEIIECENGMIDFLEILRSELEMIRCDFHTKDD</sequence>
<dbReference type="AlphaFoldDB" id="A0A2W6NJP7"/>